<dbReference type="OMA" id="GCSMWCN"/>
<evidence type="ECO:0000256" key="6">
    <source>
        <dbReference type="ARBA" id="ARBA00049075"/>
    </source>
</evidence>
<dbReference type="PANTHER" id="PTHR14741">
    <property type="entry name" value="S-ADENOSYLMETHIONINE-DEPENDENT METHYLTRANSFERASE RELATED"/>
    <property type="match status" value="1"/>
</dbReference>
<dbReference type="Gene3D" id="3.40.50.150">
    <property type="entry name" value="Vaccinia Virus protein VP39"/>
    <property type="match status" value="1"/>
</dbReference>
<evidence type="ECO:0000256" key="4">
    <source>
        <dbReference type="ARBA" id="ARBA00048740"/>
    </source>
</evidence>
<comment type="catalytic activity">
    <reaction evidence="6">
        <text>a 5'-end (N(7)-methyl 5'-triphosphoguanosine)-ribonucleoside in snRNA + S-adenosyl-L-methionine = a 5'-end (N(2),N(7)-dimethyl 5'-triphosphoguanosine)-ribonucleoside in snRNA + S-adenosyl-L-homocysteine + H(+)</text>
        <dbReference type="Rhea" id="RHEA:78471"/>
        <dbReference type="Rhea" id="RHEA-COMP:19085"/>
        <dbReference type="Rhea" id="RHEA-COMP:19087"/>
        <dbReference type="ChEBI" id="CHEBI:15378"/>
        <dbReference type="ChEBI" id="CHEBI:57856"/>
        <dbReference type="ChEBI" id="CHEBI:59789"/>
        <dbReference type="ChEBI" id="CHEBI:156461"/>
        <dbReference type="ChEBI" id="CHEBI:172880"/>
    </reaction>
    <physiologicalReaction direction="left-to-right" evidence="6">
        <dbReference type="Rhea" id="RHEA:78472"/>
    </physiologicalReaction>
</comment>
<dbReference type="EMBL" id="HG719180">
    <property type="protein sequence ID" value="CDJ56950.1"/>
    <property type="molecule type" value="Genomic_DNA"/>
</dbReference>
<keyword evidence="10" id="KW-1185">Reference proteome</keyword>
<feature type="region of interest" description="Disordered" evidence="8">
    <location>
        <begin position="628"/>
        <end position="659"/>
    </location>
</feature>
<evidence type="ECO:0000256" key="1">
    <source>
        <dbReference type="ARBA" id="ARBA00018517"/>
    </source>
</evidence>
<dbReference type="InterPro" id="IPR019012">
    <property type="entry name" value="RNA_cap_Gua-N2-MeTrfase"/>
</dbReference>
<feature type="region of interest" description="Disordered" evidence="8">
    <location>
        <begin position="789"/>
        <end position="831"/>
    </location>
</feature>
<name>U6M5K3_EIMMA</name>
<dbReference type="GeneID" id="25336702"/>
<proteinExistence type="inferred from homology"/>
<dbReference type="PANTHER" id="PTHR14741:SF32">
    <property type="entry name" value="TRIMETHYLGUANOSINE SYNTHASE"/>
    <property type="match status" value="1"/>
</dbReference>
<dbReference type="RefSeq" id="XP_013333600.1">
    <property type="nucleotide sequence ID" value="XM_013478146.1"/>
</dbReference>
<dbReference type="Pfam" id="PF09445">
    <property type="entry name" value="Methyltransf_15"/>
    <property type="match status" value="1"/>
</dbReference>
<dbReference type="Proteomes" id="UP000030763">
    <property type="component" value="Unassembled WGS sequence"/>
</dbReference>
<dbReference type="InterPro" id="IPR029063">
    <property type="entry name" value="SAM-dependent_MTases_sf"/>
</dbReference>
<dbReference type="OrthoDB" id="194443at2759"/>
<dbReference type="AlphaFoldDB" id="U6M5K3"/>
<evidence type="ECO:0000256" key="3">
    <source>
        <dbReference type="ARBA" id="ARBA00047418"/>
    </source>
</evidence>
<sequence>MWWSVTPEQLALHTAERCRCDLILDGFAGAGGNTIAFTKSCGFVISCEIDPIRIQMAKANAAVYGSQVTSRVDFIIGDFATLTSRQLRRGALDVVFLSPPWGGPSYNAREVFDLTRMGGMIDFRHALRLAQRVAPRVAAFLPRSVSLLPLLRAAAMFNLRGFIKEADATAQSGDGIATSSPAVKSAANATANEFAGDCDGEEAPTYEPPLPRMHIELALCRSRRDGGSFDFDQLGCCTSLAQLASGLSRVVWKACRQGENSPEDCAHEQEEESNRKRRRINSVISAGQPSVRRLAGTAHGRRWEAAEAAEEEVRLLEEGEQIESNGALKDIVRERRKVYKHIDDLPREWRWLPVELLWAATPLTKGFVRDPFYLLNRHLRAAQKKGQNGEFQKQTEAHPEPDVWPFLDDLRCSLFPCACRHINFWRWRAVGVTAFFGPFADRPGVAQRQANVAAHDIDRAATRSRSVGESELHGQQQALDDCDSLQEVKRIRRSVKRIFRVLLPDVLTLTGIHNPELGFVGDERYQELPGGEHPLGPSLLSTNPHPERQETEVNSNLVDLKADPDGATGETAMCSYDLQPCTQGAPLQAASSIACFAKQAFTQCSSSSEKLCNCFYSQASSETCQPWVHGQPSGMKSTTSDPNPPSDDCHSESEGGGTQREWRAFVRRLVAAAAKKVAKARDMLASGRCCCGADWGAEPHRCSKTACAWHSLIWNECGKLLHSYLAAASSYSTTLRLALPRPVSKKQRRKRHRLLPLSAEPLPPASRQDFLRRIISAYISLHCCPASSQADTEKKPTGSPPAEAANASTDRGIGSQTLGDNEVQRMGSDNASGMWTPEEVVYWQFGCSMWCNPALHVLSARHLAPLLKLHSCTRG</sequence>
<comment type="catalytic activity">
    <reaction evidence="4">
        <text>a 5'-end (N(7)-methyl 5'-triphosphoguanosine)-ribonucleoside in snoRNA + S-adenosyl-L-methionine = a 5'-end (N(2),N(7)-dimethyl 5'-triphosphoguanosine)-ribonucleoside in snoRNA + S-adenosyl-L-homocysteine + H(+)</text>
        <dbReference type="Rhea" id="RHEA:78475"/>
        <dbReference type="Rhea" id="RHEA-COMP:19086"/>
        <dbReference type="Rhea" id="RHEA-COMP:19088"/>
        <dbReference type="ChEBI" id="CHEBI:15378"/>
        <dbReference type="ChEBI" id="CHEBI:57856"/>
        <dbReference type="ChEBI" id="CHEBI:59789"/>
        <dbReference type="ChEBI" id="CHEBI:156461"/>
        <dbReference type="ChEBI" id="CHEBI:172880"/>
    </reaction>
    <physiologicalReaction direction="left-to-right" evidence="4">
        <dbReference type="Rhea" id="RHEA:78476"/>
    </physiologicalReaction>
</comment>
<dbReference type="GO" id="GO:0005634">
    <property type="term" value="C:nucleus"/>
    <property type="evidence" value="ECO:0007669"/>
    <property type="project" value="TreeGrafter"/>
</dbReference>
<comment type="catalytic activity">
    <reaction evidence="3">
        <text>a 5'-end (N(2),N(7)-dimethyl 5'-triphosphoguanosine)-ribonucleoside in snoRNA + S-adenosyl-L-methionine = a 5'-end (N(2),N(2),N(7)-trimethyl 5'-triphosphoguanosine)-ribonucleoside in snoRNA + S-adenosyl-L-homocysteine + H(+)</text>
        <dbReference type="Rhea" id="RHEA:78507"/>
        <dbReference type="Rhea" id="RHEA-COMP:19088"/>
        <dbReference type="Rhea" id="RHEA-COMP:19090"/>
        <dbReference type="ChEBI" id="CHEBI:15378"/>
        <dbReference type="ChEBI" id="CHEBI:57856"/>
        <dbReference type="ChEBI" id="CHEBI:59789"/>
        <dbReference type="ChEBI" id="CHEBI:167623"/>
        <dbReference type="ChEBI" id="CHEBI:172880"/>
    </reaction>
    <physiologicalReaction direction="left-to-right" evidence="3">
        <dbReference type="Rhea" id="RHEA:78508"/>
    </physiologicalReaction>
</comment>
<evidence type="ECO:0000313" key="9">
    <source>
        <dbReference type="EMBL" id="CDJ56950.1"/>
    </source>
</evidence>
<protein>
    <recommendedName>
        <fullName evidence="1">Trimethylguanosine synthase</fullName>
    </recommendedName>
    <alternativeName>
        <fullName evidence="7">Cap-specific guanine-N(2) methyltransferase</fullName>
    </alternativeName>
</protein>
<gene>
    <name evidence="9" type="ORF">EMWEY_00027160</name>
</gene>
<accession>U6M5K3</accession>
<evidence type="ECO:0000256" key="2">
    <source>
        <dbReference type="ARBA" id="ARBA00025783"/>
    </source>
</evidence>
<evidence type="ECO:0000313" key="10">
    <source>
        <dbReference type="Proteomes" id="UP000030763"/>
    </source>
</evidence>
<evidence type="ECO:0000256" key="7">
    <source>
        <dbReference type="ARBA" id="ARBA00049790"/>
    </source>
</evidence>
<evidence type="ECO:0000256" key="5">
    <source>
        <dbReference type="ARBA" id="ARBA00048763"/>
    </source>
</evidence>
<reference evidence="9" key="1">
    <citation type="submission" date="2013-10" db="EMBL/GenBank/DDBJ databases">
        <title>Genomic analysis of the causative agents of coccidiosis in chickens.</title>
        <authorList>
            <person name="Reid A.J."/>
            <person name="Blake D."/>
            <person name="Billington K."/>
            <person name="Browne H."/>
            <person name="Dunn M."/>
            <person name="Hung S."/>
            <person name="Kawahara F."/>
            <person name="Miranda-Saavedra D."/>
            <person name="Mourier T."/>
            <person name="Nagra H."/>
            <person name="Otto T.D."/>
            <person name="Rawlings N."/>
            <person name="Sanchez A."/>
            <person name="Sanders M."/>
            <person name="Subramaniam C."/>
            <person name="Tay Y."/>
            <person name="Dear P."/>
            <person name="Doerig C."/>
            <person name="Gruber A."/>
            <person name="Parkinson J."/>
            <person name="Shirley M."/>
            <person name="Wan K.L."/>
            <person name="Berriman M."/>
            <person name="Tomley F."/>
            <person name="Pain A."/>
        </authorList>
    </citation>
    <scope>NUCLEOTIDE SEQUENCE [LARGE SCALE GENOMIC DNA]</scope>
    <source>
        <strain evidence="9">Weybridge</strain>
    </source>
</reference>
<evidence type="ECO:0000256" key="8">
    <source>
        <dbReference type="SAM" id="MobiDB-lite"/>
    </source>
</evidence>
<comment type="similarity">
    <text evidence="2">Belongs to the methyltransferase superfamily. Trimethylguanosine synthase family.</text>
</comment>
<organism evidence="9 10">
    <name type="scientific">Eimeria maxima</name>
    <name type="common">Coccidian parasite</name>
    <dbReference type="NCBI Taxonomy" id="5804"/>
    <lineage>
        <taxon>Eukaryota</taxon>
        <taxon>Sar</taxon>
        <taxon>Alveolata</taxon>
        <taxon>Apicomplexa</taxon>
        <taxon>Conoidasida</taxon>
        <taxon>Coccidia</taxon>
        <taxon>Eucoccidiorida</taxon>
        <taxon>Eimeriorina</taxon>
        <taxon>Eimeriidae</taxon>
        <taxon>Eimeria</taxon>
    </lineage>
</organism>
<dbReference type="CDD" id="cd02440">
    <property type="entry name" value="AdoMet_MTases"/>
    <property type="match status" value="1"/>
</dbReference>
<dbReference type="VEuPathDB" id="ToxoDB:EMWEY_00027160"/>
<comment type="catalytic activity">
    <reaction evidence="5">
        <text>a 5'-end (N(2),N(7)-dimethyl 5'-triphosphoguanosine)-ribonucleoside in snRNA + S-adenosyl-L-methionine = a 5'-end (N(2),N(2),N(7)-trimethyl 5'-triphosphoguanosine)-ribonucleoside in snRNA + S-adenosyl-L-homocysteine + H(+)</text>
        <dbReference type="Rhea" id="RHEA:78479"/>
        <dbReference type="Rhea" id="RHEA-COMP:19087"/>
        <dbReference type="Rhea" id="RHEA-COMP:19089"/>
        <dbReference type="ChEBI" id="CHEBI:15378"/>
        <dbReference type="ChEBI" id="CHEBI:57856"/>
        <dbReference type="ChEBI" id="CHEBI:59789"/>
        <dbReference type="ChEBI" id="CHEBI:167623"/>
        <dbReference type="ChEBI" id="CHEBI:172880"/>
    </reaction>
    <physiologicalReaction direction="left-to-right" evidence="5">
        <dbReference type="Rhea" id="RHEA:78480"/>
    </physiologicalReaction>
</comment>
<reference evidence="9" key="2">
    <citation type="submission" date="2013-10" db="EMBL/GenBank/DDBJ databases">
        <authorList>
            <person name="Aslett M."/>
        </authorList>
    </citation>
    <scope>NUCLEOTIDE SEQUENCE [LARGE SCALE GENOMIC DNA]</scope>
    <source>
        <strain evidence="9">Weybridge</strain>
    </source>
</reference>
<dbReference type="SUPFAM" id="SSF53335">
    <property type="entry name" value="S-adenosyl-L-methionine-dependent methyltransferases"/>
    <property type="match status" value="1"/>
</dbReference>
<feature type="compositionally biased region" description="Polar residues" evidence="8">
    <location>
        <begin position="806"/>
        <end position="819"/>
    </location>
</feature>
<dbReference type="GO" id="GO:0071164">
    <property type="term" value="F:RNA cap trimethylguanosine synthase activity"/>
    <property type="evidence" value="ECO:0007669"/>
    <property type="project" value="TreeGrafter"/>
</dbReference>